<dbReference type="CDD" id="cd00093">
    <property type="entry name" value="HTH_XRE"/>
    <property type="match status" value="1"/>
</dbReference>
<comment type="caution">
    <text evidence="3">The sequence shown here is derived from an EMBL/GenBank/DDBJ whole genome shotgun (WGS) entry which is preliminary data.</text>
</comment>
<dbReference type="PROSITE" id="PS50943">
    <property type="entry name" value="HTH_CROC1"/>
    <property type="match status" value="1"/>
</dbReference>
<gene>
    <name evidence="3" type="ORF">A6770_12860</name>
</gene>
<dbReference type="InterPro" id="IPR001387">
    <property type="entry name" value="Cro/C1-type_HTH"/>
</dbReference>
<dbReference type="Gene3D" id="3.40.50.300">
    <property type="entry name" value="P-loop containing nucleotide triphosphate hydrolases"/>
    <property type="match status" value="1"/>
</dbReference>
<dbReference type="SUPFAM" id="SSF47413">
    <property type="entry name" value="lambda repressor-like DNA-binding domains"/>
    <property type="match status" value="1"/>
</dbReference>
<evidence type="ECO:0000256" key="1">
    <source>
        <dbReference type="SAM" id="MobiDB-lite"/>
    </source>
</evidence>
<dbReference type="InterPro" id="IPR027417">
    <property type="entry name" value="P-loop_NTPase"/>
</dbReference>
<feature type="region of interest" description="Disordered" evidence="1">
    <location>
        <begin position="1"/>
        <end position="27"/>
    </location>
</feature>
<dbReference type="Pfam" id="PF01381">
    <property type="entry name" value="HTH_3"/>
    <property type="match status" value="1"/>
</dbReference>
<evidence type="ECO:0000259" key="2">
    <source>
        <dbReference type="PROSITE" id="PS50943"/>
    </source>
</evidence>
<feature type="domain" description="HTH cro/C1-type" evidence="2">
    <location>
        <begin position="29"/>
        <end position="84"/>
    </location>
</feature>
<dbReference type="SUPFAM" id="SSF52540">
    <property type="entry name" value="P-loop containing nucleoside triphosphate hydrolases"/>
    <property type="match status" value="1"/>
</dbReference>
<dbReference type="SMART" id="SM00530">
    <property type="entry name" value="HTH_XRE"/>
    <property type="match status" value="1"/>
</dbReference>
<sequence length="613" mass="71494">MQPLNKVENKGLSAVAKRPKKNKEAGEEFKKLLREKRVTQYKLEQLTGLDKSVISKIATGQTANPTPTTLVKIADALGVELGQLTRIFEQSNLKSQDSATNPQPQKSDSEVLTSINSDFVGREKDIAHLNNFVKQGVKIILIYAKGGIGKTKLAWKYIQQFDLVLELWMAKETQNICSAESIIEEWLRRKFNEEPSQEFSITLERLRQHLRDSSKRIAVLIDNLESVLDGNGKFIKPHRSYVELLRVLADEGAKSVTLITSRDRLYESIDNIQPYRLKGLAVEVWQEFFDNCYIKTDTSVLSVMHSAYGGNAKVMKILCGVIKEDYLSNLEEYWQEHQSDLLKNKDLEDLVISQFERLQQIDRDAYLLLCRLGCYRYQNLPSVSIEGLLCLLWDVPESEQWRVVKSLQDRSLVECENRQYWLHPVICSEAIKRLKPTLEWSQAHKEAAYFWSINFSQIVESEQLQIKIIDWNQTRSYQEYLYFLIDYLESLVKEEDYPEELIGFEIFYHLLCLHNLDNLEELILRNSLLDNSGIRFFIQLIFESVEWRRNLSKSIYELGKCTYEIALIDYKESNIIQSQEGFKYWQRCFKVSQKLMHKALSIAVEFKLDRLVK</sequence>
<reference evidence="3" key="1">
    <citation type="submission" date="2016-04" db="EMBL/GenBank/DDBJ databases">
        <authorList>
            <person name="Tabuchi Yagui T.R."/>
        </authorList>
    </citation>
    <scope>NUCLEOTIDE SEQUENCE [LARGE SCALE GENOMIC DNA]</scope>
    <source>
        <strain evidence="3">NIES-26</strain>
    </source>
</reference>
<evidence type="ECO:0000313" key="3">
    <source>
        <dbReference type="EMBL" id="RCJ38786.1"/>
    </source>
</evidence>
<dbReference type="InterPro" id="IPR010982">
    <property type="entry name" value="Lambda_DNA-bd_dom_sf"/>
</dbReference>
<evidence type="ECO:0000313" key="4">
    <source>
        <dbReference type="Proteomes" id="UP000252107"/>
    </source>
</evidence>
<dbReference type="AlphaFoldDB" id="A0A367RQF0"/>
<organism evidence="3 4">
    <name type="scientific">Nostoc minutum NIES-26</name>
    <dbReference type="NCBI Taxonomy" id="1844469"/>
    <lineage>
        <taxon>Bacteria</taxon>
        <taxon>Bacillati</taxon>
        <taxon>Cyanobacteriota</taxon>
        <taxon>Cyanophyceae</taxon>
        <taxon>Nostocales</taxon>
        <taxon>Nostocaceae</taxon>
        <taxon>Nostoc</taxon>
    </lineage>
</organism>
<dbReference type="Pfam" id="PF07693">
    <property type="entry name" value="KAP_NTPase"/>
    <property type="match status" value="1"/>
</dbReference>
<dbReference type="EMBL" id="LXQD01000087">
    <property type="protein sequence ID" value="RCJ38786.1"/>
    <property type="molecule type" value="Genomic_DNA"/>
</dbReference>
<dbReference type="GO" id="GO:0003677">
    <property type="term" value="F:DNA binding"/>
    <property type="evidence" value="ECO:0007669"/>
    <property type="project" value="InterPro"/>
</dbReference>
<proteinExistence type="predicted"/>
<dbReference type="Gene3D" id="1.10.260.40">
    <property type="entry name" value="lambda repressor-like DNA-binding domains"/>
    <property type="match status" value="1"/>
</dbReference>
<accession>A0A367RQF0</accession>
<protein>
    <recommendedName>
        <fullName evidence="2">HTH cro/C1-type domain-containing protein</fullName>
    </recommendedName>
</protein>
<dbReference type="Proteomes" id="UP000252107">
    <property type="component" value="Unassembled WGS sequence"/>
</dbReference>
<keyword evidence="4" id="KW-1185">Reference proteome</keyword>
<name>A0A367RQF0_9NOSO</name>
<dbReference type="InterPro" id="IPR011646">
    <property type="entry name" value="KAP_P-loop"/>
</dbReference>